<dbReference type="RefSeq" id="WP_207860839.1">
    <property type="nucleotide sequence ID" value="NZ_JAFREP010000020.1"/>
</dbReference>
<dbReference type="NCBIfam" id="TIGR00229">
    <property type="entry name" value="sensory_box"/>
    <property type="match status" value="1"/>
</dbReference>
<dbReference type="InterPro" id="IPR001789">
    <property type="entry name" value="Sig_transdc_resp-reg_receiver"/>
</dbReference>
<dbReference type="SUPFAM" id="SSF55785">
    <property type="entry name" value="PYP-like sensor domain (PAS domain)"/>
    <property type="match status" value="1"/>
</dbReference>
<dbReference type="CDD" id="cd17546">
    <property type="entry name" value="REC_hyHK_CKI1_RcsC-like"/>
    <property type="match status" value="1"/>
</dbReference>
<feature type="domain" description="Histidine kinase" evidence="15">
    <location>
        <begin position="336"/>
        <end position="557"/>
    </location>
</feature>
<dbReference type="GO" id="GO:0006355">
    <property type="term" value="P:regulation of DNA-templated transcription"/>
    <property type="evidence" value="ECO:0007669"/>
    <property type="project" value="InterPro"/>
</dbReference>
<feature type="modified residue" description="4-aspartylphosphate" evidence="13">
    <location>
        <position position="771"/>
    </location>
</feature>
<dbReference type="InterPro" id="IPR001610">
    <property type="entry name" value="PAC"/>
</dbReference>
<evidence type="ECO:0000256" key="8">
    <source>
        <dbReference type="ARBA" id="ARBA00023012"/>
    </source>
</evidence>
<dbReference type="EC" id="2.7.13.3" evidence="2"/>
<dbReference type="PRINTS" id="PR00344">
    <property type="entry name" value="BCTRLSENSOR"/>
</dbReference>
<dbReference type="PROSITE" id="PS50109">
    <property type="entry name" value="HIS_KIN"/>
    <property type="match status" value="1"/>
</dbReference>
<evidence type="ECO:0000259" key="17">
    <source>
        <dbReference type="PROSITE" id="PS50112"/>
    </source>
</evidence>
<dbReference type="Gene3D" id="3.30.565.10">
    <property type="entry name" value="Histidine kinase-like ATPase, C-terminal domain"/>
    <property type="match status" value="1"/>
</dbReference>
<evidence type="ECO:0000313" key="19">
    <source>
        <dbReference type="EMBL" id="MBO1320864.1"/>
    </source>
</evidence>
<comment type="subunit">
    <text evidence="10">At low DSF concentrations, interacts with RpfF.</text>
</comment>
<dbReference type="InterPro" id="IPR000014">
    <property type="entry name" value="PAS"/>
</dbReference>
<dbReference type="CDD" id="cd16922">
    <property type="entry name" value="HATPase_EvgS-ArcB-TorS-like"/>
    <property type="match status" value="1"/>
</dbReference>
<evidence type="ECO:0000256" key="11">
    <source>
        <dbReference type="ARBA" id="ARBA00068150"/>
    </source>
</evidence>
<evidence type="ECO:0000256" key="6">
    <source>
        <dbReference type="ARBA" id="ARBA00022777"/>
    </source>
</evidence>
<dbReference type="Gene3D" id="1.10.287.130">
    <property type="match status" value="1"/>
</dbReference>
<dbReference type="SMART" id="SM00086">
    <property type="entry name" value="PAC"/>
    <property type="match status" value="1"/>
</dbReference>
<evidence type="ECO:0000256" key="7">
    <source>
        <dbReference type="ARBA" id="ARBA00022840"/>
    </source>
</evidence>
<keyword evidence="7" id="KW-0067">ATP-binding</keyword>
<feature type="domain" description="PAC" evidence="18">
    <location>
        <begin position="268"/>
        <end position="318"/>
    </location>
</feature>
<evidence type="ECO:0000256" key="14">
    <source>
        <dbReference type="SAM" id="Coils"/>
    </source>
</evidence>
<dbReference type="InterPro" id="IPR003661">
    <property type="entry name" value="HisK_dim/P_dom"/>
</dbReference>
<dbReference type="SMART" id="SM00388">
    <property type="entry name" value="HisKA"/>
    <property type="match status" value="1"/>
</dbReference>
<dbReference type="InterPro" id="IPR011006">
    <property type="entry name" value="CheY-like_superfamily"/>
</dbReference>
<dbReference type="SUPFAM" id="SSF52172">
    <property type="entry name" value="CheY-like"/>
    <property type="match status" value="1"/>
</dbReference>
<dbReference type="InterPro" id="IPR036890">
    <property type="entry name" value="HATPase_C_sf"/>
</dbReference>
<dbReference type="Pfam" id="PF00072">
    <property type="entry name" value="Response_reg"/>
    <property type="match status" value="1"/>
</dbReference>
<evidence type="ECO:0000256" key="1">
    <source>
        <dbReference type="ARBA" id="ARBA00000085"/>
    </source>
</evidence>
<dbReference type="SUPFAM" id="SSF47384">
    <property type="entry name" value="Homodimeric domain of signal transducing histidine kinase"/>
    <property type="match status" value="1"/>
</dbReference>
<evidence type="ECO:0000256" key="12">
    <source>
        <dbReference type="ARBA" id="ARBA00070616"/>
    </source>
</evidence>
<dbReference type="Pfam" id="PF01590">
    <property type="entry name" value="GAF"/>
    <property type="match status" value="1"/>
</dbReference>
<dbReference type="InterPro" id="IPR036097">
    <property type="entry name" value="HisK_dim/P_sf"/>
</dbReference>
<dbReference type="CDD" id="cd00130">
    <property type="entry name" value="PAS"/>
    <property type="match status" value="1"/>
</dbReference>
<evidence type="ECO:0000256" key="13">
    <source>
        <dbReference type="PROSITE-ProRule" id="PRU00169"/>
    </source>
</evidence>
<dbReference type="InterPro" id="IPR035965">
    <property type="entry name" value="PAS-like_dom_sf"/>
</dbReference>
<dbReference type="Pfam" id="PF02518">
    <property type="entry name" value="HATPase_c"/>
    <property type="match status" value="1"/>
</dbReference>
<feature type="domain" description="Response regulatory" evidence="16">
    <location>
        <begin position="720"/>
        <end position="837"/>
    </location>
</feature>
<keyword evidence="3 13" id="KW-0597">Phosphoprotein</keyword>
<dbReference type="SMART" id="SM00091">
    <property type="entry name" value="PAS"/>
    <property type="match status" value="1"/>
</dbReference>
<feature type="domain" description="PAS" evidence="17">
    <location>
        <begin position="191"/>
        <end position="261"/>
    </location>
</feature>
<dbReference type="Gene3D" id="3.30.450.20">
    <property type="entry name" value="PAS domain"/>
    <property type="match status" value="1"/>
</dbReference>
<dbReference type="InterPro" id="IPR005467">
    <property type="entry name" value="His_kinase_dom"/>
</dbReference>
<keyword evidence="4" id="KW-0808">Transferase</keyword>
<dbReference type="SUPFAM" id="SSF55781">
    <property type="entry name" value="GAF domain-like"/>
    <property type="match status" value="1"/>
</dbReference>
<organism evidence="19 20">
    <name type="scientific">Acanthopleuribacter pedis</name>
    <dbReference type="NCBI Taxonomy" id="442870"/>
    <lineage>
        <taxon>Bacteria</taxon>
        <taxon>Pseudomonadati</taxon>
        <taxon>Acidobacteriota</taxon>
        <taxon>Holophagae</taxon>
        <taxon>Acanthopleuribacterales</taxon>
        <taxon>Acanthopleuribacteraceae</taxon>
        <taxon>Acanthopleuribacter</taxon>
    </lineage>
</organism>
<keyword evidence="5" id="KW-0547">Nucleotide-binding</keyword>
<feature type="coiled-coil region" evidence="14">
    <location>
        <begin position="302"/>
        <end position="336"/>
    </location>
</feature>
<gene>
    <name evidence="19" type="ORF">J3U88_20465</name>
</gene>
<dbReference type="Gene3D" id="3.40.50.2300">
    <property type="match status" value="1"/>
</dbReference>
<sequence length="838" mass="93447">MNIEYVPDETTEFASIGDESLPEDRNIREHTALVRGKRLILNAKTNDEIFQELPPLLAEGFGFHFVWIDVFQPSLNRLELVGRHVCDHIPFENDARRTVFVREIMKSASSTVVVDLNENDQTVFDLFRENEIRSVLALPLGTDEEAWGVMTFADLQAHDMTRYSLEKLNLLTDFLSLSLERRRDTEALRESEARSRSIVNTAADGIVTIREDGIVTTVNPAFEELFGYFAEEVVGHNISLIMPEPFRGKHNHFLEHYLETGERKMIGTTTEVEGRRRDGSLIPIEITVSELMLGYSRLFTAIIRDVSARKEAEKALEEAKNQAVSATKAKSQFLANMSHEIRTPMNGILGMSGLLVDTELGPEQREYVEAIQSSGEMLLSIINDILDFSKVEAGKMELESIAFGPRPVIEEVADMLAVRIQDKGLELIVQADPSLPERIEGDPVRLRQVLMNLVNNAAKFTERGHVVLKVSVLDRDFDRVTVRFEVIDTGIGIAPDRMNRLFKPFSQVDASTTRMFGGTGLGLAISAYLVELMGGVLAVDSEIGKGSNFHFDVGFKELESAVLPDEKPLEGKQFLLQSGSPQILASLRSDLAHFGVTCISVAAVKDVNRRLLEAKSAGDRVDLVTLSFEDESEALDLGAVLQANPFGEELPFLVLAGYRARPRVEKLLGERCPPCLVKPVKRRHLEETLFNLLGINDGPQAGEQEKRAVSTEGGPWRGRLVLLVEDNVVNQKVAQRLLQKWGMRCLVAQNGQEAVSLFQNADEKPELVLMDCQMPVMDGYAATAAIRGMEEERTPILAMTAEVLGDARQRCLDAGMDDYLSKPIQPNVLFEKIVRYLV</sequence>
<keyword evidence="8" id="KW-0902">Two-component regulatory system</keyword>
<comment type="function">
    <text evidence="9">Putative oxygen sensor; modulates the activity of FixJ, a transcriptional activator of nitrogen fixation fixK gene. FixL probably acts as a kinase that phosphorylates FixJ.</text>
</comment>
<dbReference type="InterPro" id="IPR013767">
    <property type="entry name" value="PAS_fold"/>
</dbReference>
<dbReference type="InterPro" id="IPR004358">
    <property type="entry name" value="Sig_transdc_His_kin-like_C"/>
</dbReference>
<evidence type="ECO:0000256" key="5">
    <source>
        <dbReference type="ARBA" id="ARBA00022741"/>
    </source>
</evidence>
<dbReference type="PROSITE" id="PS50110">
    <property type="entry name" value="RESPONSE_REGULATORY"/>
    <property type="match status" value="1"/>
</dbReference>
<dbReference type="Pfam" id="PF00512">
    <property type="entry name" value="HisKA"/>
    <property type="match status" value="1"/>
</dbReference>
<dbReference type="PROSITE" id="PS50112">
    <property type="entry name" value="PAS"/>
    <property type="match status" value="1"/>
</dbReference>
<dbReference type="Pfam" id="PF00989">
    <property type="entry name" value="PAS"/>
    <property type="match status" value="1"/>
</dbReference>
<dbReference type="PANTHER" id="PTHR45339:SF1">
    <property type="entry name" value="HYBRID SIGNAL TRANSDUCTION HISTIDINE KINASE J"/>
    <property type="match status" value="1"/>
</dbReference>
<protein>
    <recommendedName>
        <fullName evidence="12">Sensor protein FixL</fullName>
        <ecNumber evidence="2">2.7.13.3</ecNumber>
    </recommendedName>
    <alternativeName>
        <fullName evidence="11">Sensory/regulatory protein RpfC</fullName>
    </alternativeName>
</protein>
<evidence type="ECO:0000259" key="18">
    <source>
        <dbReference type="PROSITE" id="PS50113"/>
    </source>
</evidence>
<keyword evidence="20" id="KW-1185">Reference proteome</keyword>
<dbReference type="InterPro" id="IPR003018">
    <property type="entry name" value="GAF"/>
</dbReference>
<evidence type="ECO:0000256" key="4">
    <source>
        <dbReference type="ARBA" id="ARBA00022679"/>
    </source>
</evidence>
<dbReference type="FunFam" id="1.10.287.130:FF:000002">
    <property type="entry name" value="Two-component osmosensing histidine kinase"/>
    <property type="match status" value="1"/>
</dbReference>
<name>A0A8J7U5H7_9BACT</name>
<evidence type="ECO:0000256" key="2">
    <source>
        <dbReference type="ARBA" id="ARBA00012438"/>
    </source>
</evidence>
<keyword evidence="14" id="KW-0175">Coiled coil</keyword>
<dbReference type="CDD" id="cd00082">
    <property type="entry name" value="HisKA"/>
    <property type="match status" value="1"/>
</dbReference>
<evidence type="ECO:0000256" key="9">
    <source>
        <dbReference type="ARBA" id="ARBA00059827"/>
    </source>
</evidence>
<keyword evidence="6" id="KW-0418">Kinase</keyword>
<evidence type="ECO:0000259" key="16">
    <source>
        <dbReference type="PROSITE" id="PS50110"/>
    </source>
</evidence>
<dbReference type="AlphaFoldDB" id="A0A8J7U5H7"/>
<dbReference type="FunFam" id="3.30.450.20:FF:000060">
    <property type="entry name" value="Sensor protein FixL"/>
    <property type="match status" value="1"/>
</dbReference>
<dbReference type="Proteomes" id="UP000664417">
    <property type="component" value="Unassembled WGS sequence"/>
</dbReference>
<dbReference type="EMBL" id="JAFREP010000020">
    <property type="protein sequence ID" value="MBO1320864.1"/>
    <property type="molecule type" value="Genomic_DNA"/>
</dbReference>
<evidence type="ECO:0000256" key="10">
    <source>
        <dbReference type="ARBA" id="ARBA00064003"/>
    </source>
</evidence>
<comment type="caution">
    <text evidence="19">The sequence shown here is derived from an EMBL/GenBank/DDBJ whole genome shotgun (WGS) entry which is preliminary data.</text>
</comment>
<dbReference type="InterPro" id="IPR000700">
    <property type="entry name" value="PAS-assoc_C"/>
</dbReference>
<reference evidence="19" key="1">
    <citation type="submission" date="2021-03" db="EMBL/GenBank/DDBJ databases">
        <authorList>
            <person name="Wang G."/>
        </authorList>
    </citation>
    <scope>NUCLEOTIDE SEQUENCE</scope>
    <source>
        <strain evidence="19">KCTC 12899</strain>
    </source>
</reference>
<dbReference type="PANTHER" id="PTHR45339">
    <property type="entry name" value="HYBRID SIGNAL TRANSDUCTION HISTIDINE KINASE J"/>
    <property type="match status" value="1"/>
</dbReference>
<dbReference type="SMART" id="SM00387">
    <property type="entry name" value="HATPase_c"/>
    <property type="match status" value="1"/>
</dbReference>
<dbReference type="Gene3D" id="3.30.450.40">
    <property type="match status" value="1"/>
</dbReference>
<dbReference type="InterPro" id="IPR029016">
    <property type="entry name" value="GAF-like_dom_sf"/>
</dbReference>
<proteinExistence type="predicted"/>
<evidence type="ECO:0000256" key="3">
    <source>
        <dbReference type="ARBA" id="ARBA00022553"/>
    </source>
</evidence>
<accession>A0A8J7U5H7</accession>
<evidence type="ECO:0000259" key="15">
    <source>
        <dbReference type="PROSITE" id="PS50109"/>
    </source>
</evidence>
<dbReference type="PROSITE" id="PS50113">
    <property type="entry name" value="PAC"/>
    <property type="match status" value="1"/>
</dbReference>
<dbReference type="SUPFAM" id="SSF55874">
    <property type="entry name" value="ATPase domain of HSP90 chaperone/DNA topoisomerase II/histidine kinase"/>
    <property type="match status" value="1"/>
</dbReference>
<dbReference type="FunFam" id="3.30.565.10:FF:000010">
    <property type="entry name" value="Sensor histidine kinase RcsC"/>
    <property type="match status" value="1"/>
</dbReference>
<evidence type="ECO:0000313" key="20">
    <source>
        <dbReference type="Proteomes" id="UP000664417"/>
    </source>
</evidence>
<dbReference type="InterPro" id="IPR003594">
    <property type="entry name" value="HATPase_dom"/>
</dbReference>
<dbReference type="GO" id="GO:0005524">
    <property type="term" value="F:ATP binding"/>
    <property type="evidence" value="ECO:0007669"/>
    <property type="project" value="UniProtKB-KW"/>
</dbReference>
<dbReference type="GO" id="GO:0000155">
    <property type="term" value="F:phosphorelay sensor kinase activity"/>
    <property type="evidence" value="ECO:0007669"/>
    <property type="project" value="InterPro"/>
</dbReference>
<dbReference type="SMART" id="SM00448">
    <property type="entry name" value="REC"/>
    <property type="match status" value="1"/>
</dbReference>
<comment type="catalytic activity">
    <reaction evidence="1">
        <text>ATP + protein L-histidine = ADP + protein N-phospho-L-histidine.</text>
        <dbReference type="EC" id="2.7.13.3"/>
    </reaction>
</comment>
<dbReference type="SMART" id="SM00065">
    <property type="entry name" value="GAF"/>
    <property type="match status" value="1"/>
</dbReference>